<dbReference type="OrthoDB" id="197156at2157"/>
<organism evidence="1 2">
    <name type="scientific">Natrialba aegyptia DSM 13077</name>
    <dbReference type="NCBI Taxonomy" id="1227491"/>
    <lineage>
        <taxon>Archaea</taxon>
        <taxon>Methanobacteriati</taxon>
        <taxon>Methanobacteriota</taxon>
        <taxon>Stenosarchaea group</taxon>
        <taxon>Halobacteria</taxon>
        <taxon>Halobacteriales</taxon>
        <taxon>Natrialbaceae</taxon>
        <taxon>Natrialba</taxon>
    </lineage>
</organism>
<gene>
    <name evidence="1" type="ORF">C480_21109</name>
</gene>
<dbReference type="PATRIC" id="fig|1227491.4.peg.4240"/>
<keyword evidence="2" id="KW-1185">Reference proteome</keyword>
<evidence type="ECO:0000313" key="1">
    <source>
        <dbReference type="EMBL" id="ELY98767.1"/>
    </source>
</evidence>
<dbReference type="Pfam" id="PF24383">
    <property type="entry name" value="DUF7539"/>
    <property type="match status" value="1"/>
</dbReference>
<sequence length="141" mass="15843">MSGVAPDRVQLRRAREQLEGWKYGARDAAFSDFFETADPALTTEDLRLLDEIDSDLTRRDGSGLWGADEYGIVSEGPLDADTPLVVCTYHPEIPDQEYRGAAGLDEATRETFNEVLWEYCERVAGHIQSELEAFLEPTRSD</sequence>
<dbReference type="Proteomes" id="UP000011591">
    <property type="component" value="Unassembled WGS sequence"/>
</dbReference>
<dbReference type="EMBL" id="AOIP01000060">
    <property type="protein sequence ID" value="ELY98767.1"/>
    <property type="molecule type" value="Genomic_DNA"/>
</dbReference>
<proteinExistence type="predicted"/>
<evidence type="ECO:0000313" key="2">
    <source>
        <dbReference type="Proteomes" id="UP000011591"/>
    </source>
</evidence>
<dbReference type="InterPro" id="IPR055961">
    <property type="entry name" value="DUF7539"/>
</dbReference>
<comment type="caution">
    <text evidence="1">The sequence shown here is derived from an EMBL/GenBank/DDBJ whole genome shotgun (WGS) entry which is preliminary data.</text>
</comment>
<dbReference type="RefSeq" id="WP_006667598.1">
    <property type="nucleotide sequence ID" value="NZ_AOIP01000060.1"/>
</dbReference>
<reference evidence="1 2" key="1">
    <citation type="journal article" date="2014" name="PLoS Genet.">
        <title>Phylogenetically driven sequencing of extremely halophilic archaea reveals strategies for static and dynamic osmo-response.</title>
        <authorList>
            <person name="Becker E.A."/>
            <person name="Seitzer P.M."/>
            <person name="Tritt A."/>
            <person name="Larsen D."/>
            <person name="Krusor M."/>
            <person name="Yao A.I."/>
            <person name="Wu D."/>
            <person name="Madern D."/>
            <person name="Eisen J.A."/>
            <person name="Darling A.E."/>
            <person name="Facciotti M.T."/>
        </authorList>
    </citation>
    <scope>NUCLEOTIDE SEQUENCE [LARGE SCALE GENOMIC DNA]</scope>
    <source>
        <strain evidence="1 2">DSM 13077</strain>
    </source>
</reference>
<name>M0ALG3_9EURY</name>
<dbReference type="AlphaFoldDB" id="M0ALG3"/>
<protein>
    <submittedName>
        <fullName evidence="1">Uncharacterized protein</fullName>
    </submittedName>
</protein>
<accession>M0ALG3</accession>